<dbReference type="InterPro" id="IPR033134">
    <property type="entry name" value="Asp/Glu_racemase_AS_2"/>
</dbReference>
<evidence type="ECO:0000313" key="9">
    <source>
        <dbReference type="Proteomes" id="UP000178656"/>
    </source>
</evidence>
<feature type="binding site" evidence="7">
    <location>
        <begin position="218"/>
        <end position="219"/>
    </location>
    <ligand>
        <name>substrate</name>
    </ligand>
</feature>
<feature type="active site" description="Proton donor/acceptor" evidence="7">
    <location>
        <position position="69"/>
    </location>
</feature>
<dbReference type="GO" id="GO:0071555">
    <property type="term" value="P:cell wall organization"/>
    <property type="evidence" value="ECO:0007669"/>
    <property type="project" value="UniProtKB-KW"/>
</dbReference>
<dbReference type="Gene3D" id="3.40.50.1860">
    <property type="match status" value="2"/>
</dbReference>
<dbReference type="InterPro" id="IPR018187">
    <property type="entry name" value="Asp/Glu_racemase_AS_1"/>
</dbReference>
<evidence type="ECO:0000256" key="5">
    <source>
        <dbReference type="ARBA" id="ARBA00023235"/>
    </source>
</evidence>
<evidence type="ECO:0000256" key="6">
    <source>
        <dbReference type="ARBA" id="ARBA00023316"/>
    </source>
</evidence>
<dbReference type="PROSITE" id="PS00923">
    <property type="entry name" value="ASP_GLU_RACEMASE_1"/>
    <property type="match status" value="1"/>
</dbReference>
<keyword evidence="4 7" id="KW-0573">Peptidoglycan synthesis</keyword>
<feature type="binding site" evidence="7">
    <location>
        <begin position="70"/>
        <end position="71"/>
    </location>
    <ligand>
        <name>substrate</name>
    </ligand>
</feature>
<evidence type="ECO:0000256" key="4">
    <source>
        <dbReference type="ARBA" id="ARBA00022984"/>
    </source>
</evidence>
<comment type="caution">
    <text evidence="8">The sequence shown here is derived from an EMBL/GenBank/DDBJ whole genome shotgun (WGS) entry which is preliminary data.</text>
</comment>
<dbReference type="GO" id="GO:0008360">
    <property type="term" value="P:regulation of cell shape"/>
    <property type="evidence" value="ECO:0007669"/>
    <property type="project" value="UniProtKB-KW"/>
</dbReference>
<dbReference type="EC" id="5.1.1.3" evidence="2 7"/>
<evidence type="ECO:0000313" key="8">
    <source>
        <dbReference type="EMBL" id="OGF37990.1"/>
    </source>
</evidence>
<gene>
    <name evidence="7" type="primary">murI</name>
    <name evidence="8" type="ORF">A2482_01625</name>
</gene>
<comment type="pathway">
    <text evidence="7">Cell wall biogenesis; peptidoglycan biosynthesis.</text>
</comment>
<comment type="similarity">
    <text evidence="7">Belongs to the aspartate/glutamate racemases family.</text>
</comment>
<dbReference type="InterPro" id="IPR004391">
    <property type="entry name" value="Glu_race"/>
</dbReference>
<accession>A0A1F5TGE3</accession>
<dbReference type="PANTHER" id="PTHR21198">
    <property type="entry name" value="GLUTAMATE RACEMASE"/>
    <property type="match status" value="1"/>
</dbReference>
<dbReference type="Pfam" id="PF01177">
    <property type="entry name" value="Asp_Glu_race"/>
    <property type="match status" value="1"/>
</dbReference>
<dbReference type="HAMAP" id="MF_00258">
    <property type="entry name" value="Glu_racemase"/>
    <property type="match status" value="1"/>
</dbReference>
<organism evidence="8 9">
    <name type="scientific">Candidatus Falkowbacteria bacterium RIFOXYC2_FULL_48_21</name>
    <dbReference type="NCBI Taxonomy" id="1798005"/>
    <lineage>
        <taxon>Bacteria</taxon>
        <taxon>Candidatus Falkowiibacteriota</taxon>
    </lineage>
</organism>
<dbReference type="PROSITE" id="PS00924">
    <property type="entry name" value="ASP_GLU_RACEMASE_2"/>
    <property type="match status" value="1"/>
</dbReference>
<dbReference type="UniPathway" id="UPA00219"/>
<feature type="binding site" evidence="7">
    <location>
        <begin position="6"/>
        <end position="7"/>
    </location>
    <ligand>
        <name>substrate</name>
    </ligand>
</feature>
<comment type="catalytic activity">
    <reaction evidence="1 7">
        <text>L-glutamate = D-glutamate</text>
        <dbReference type="Rhea" id="RHEA:12813"/>
        <dbReference type="ChEBI" id="CHEBI:29985"/>
        <dbReference type="ChEBI" id="CHEBI:29986"/>
        <dbReference type="EC" id="5.1.1.3"/>
    </reaction>
</comment>
<dbReference type="InterPro" id="IPR001920">
    <property type="entry name" value="Asp/Glu_race"/>
</dbReference>
<proteinExistence type="inferred from homology"/>
<dbReference type="SUPFAM" id="SSF53681">
    <property type="entry name" value="Aspartate/glutamate racemase"/>
    <property type="match status" value="2"/>
</dbReference>
<keyword evidence="6 7" id="KW-0961">Cell wall biogenesis/degradation</keyword>
<evidence type="ECO:0000256" key="2">
    <source>
        <dbReference type="ARBA" id="ARBA00013090"/>
    </source>
</evidence>
<feature type="binding site" evidence="7">
    <location>
        <begin position="38"/>
        <end position="39"/>
    </location>
    <ligand>
        <name>substrate</name>
    </ligand>
</feature>
<dbReference type="EMBL" id="MFGM01000011">
    <property type="protein sequence ID" value="OGF37990.1"/>
    <property type="molecule type" value="Genomic_DNA"/>
</dbReference>
<keyword evidence="3 7" id="KW-0133">Cell shape</keyword>
<dbReference type="PANTHER" id="PTHR21198:SF2">
    <property type="entry name" value="GLUTAMATE RACEMASE"/>
    <property type="match status" value="1"/>
</dbReference>
<keyword evidence="5 7" id="KW-0413">Isomerase</keyword>
<evidence type="ECO:0000256" key="7">
    <source>
        <dbReference type="HAMAP-Rule" id="MF_00258"/>
    </source>
</evidence>
<dbReference type="AlphaFoldDB" id="A0A1F5TGE3"/>
<dbReference type="InterPro" id="IPR015942">
    <property type="entry name" value="Asp/Glu/hydantoin_racemase"/>
</dbReference>
<dbReference type="Proteomes" id="UP000178656">
    <property type="component" value="Unassembled WGS sequence"/>
</dbReference>
<reference evidence="8 9" key="1">
    <citation type="journal article" date="2016" name="Nat. Commun.">
        <title>Thousands of microbial genomes shed light on interconnected biogeochemical processes in an aquifer system.</title>
        <authorList>
            <person name="Anantharaman K."/>
            <person name="Brown C.T."/>
            <person name="Hug L.A."/>
            <person name="Sharon I."/>
            <person name="Castelle C.J."/>
            <person name="Probst A.J."/>
            <person name="Thomas B.C."/>
            <person name="Singh A."/>
            <person name="Wilkins M.J."/>
            <person name="Karaoz U."/>
            <person name="Brodie E.L."/>
            <person name="Williams K.H."/>
            <person name="Hubbard S.S."/>
            <person name="Banfield J.F."/>
        </authorList>
    </citation>
    <scope>NUCLEOTIDE SEQUENCE [LARGE SCALE GENOMIC DNA]</scope>
</reference>
<dbReference type="GO" id="GO:0009252">
    <property type="term" value="P:peptidoglycan biosynthetic process"/>
    <property type="evidence" value="ECO:0007669"/>
    <property type="project" value="UniProtKB-UniRule"/>
</dbReference>
<protein>
    <recommendedName>
        <fullName evidence="2 7">Glutamate racemase</fullName>
        <ecNumber evidence="2 7">5.1.1.3</ecNumber>
    </recommendedName>
</protein>
<evidence type="ECO:0000256" key="3">
    <source>
        <dbReference type="ARBA" id="ARBA00022960"/>
    </source>
</evidence>
<feature type="active site" description="Proton donor/acceptor" evidence="7">
    <location>
        <position position="217"/>
    </location>
</feature>
<evidence type="ECO:0000256" key="1">
    <source>
        <dbReference type="ARBA" id="ARBA00001602"/>
    </source>
</evidence>
<dbReference type="GO" id="GO:0008881">
    <property type="term" value="F:glutamate racemase activity"/>
    <property type="evidence" value="ECO:0007669"/>
    <property type="project" value="UniProtKB-UniRule"/>
</dbReference>
<comment type="function">
    <text evidence="7">Provides the (R)-glutamate required for cell wall biosynthesis.</text>
</comment>
<name>A0A1F5TGE3_9BACT</name>
<sequence length="298" mass="33633">MIGVFDSGLGGLTVLKEIIKVLPEYDYMYLGDTLHVPYGNRSDKAIYDLTKNACDYLFDHGCTLIIIACNTATAKALRKLQQEYLPSLTLDLPRAPTPTHVNILGVIRPVAEEIARLNKQRIGVIGTRGTVNSEAYVVELEGQRAKVKGQKKGQNINSKIKNLQTGERELQIFQQASPLLVPMIEEGWMKRREMKSVLRYYLRPLKAAQVETLILGCTHYPLLLKQIRSMMGKKCFVPSPGEIVAGSLKDYLARHPEMAITLTKNKTRRYLVTDLNDNFQKTAERFLGERIELEEAVV</sequence>